<name>A0AAW2J6T5_9LAMI</name>
<sequence length="96" mass="11496">MVITRGVWNFDHKMLIVDVEAQGRSDRIKRKFQFRFEVRWLQSEGCKRVIDVVWTGAVDGDAHVRPWKKIQACRIGLIQWNQDEFEQPRQEVKTVR</sequence>
<reference evidence="1" key="1">
    <citation type="submission" date="2020-06" db="EMBL/GenBank/DDBJ databases">
        <authorList>
            <person name="Li T."/>
            <person name="Hu X."/>
            <person name="Zhang T."/>
            <person name="Song X."/>
            <person name="Zhang H."/>
            <person name="Dai N."/>
            <person name="Sheng W."/>
            <person name="Hou X."/>
            <person name="Wei L."/>
        </authorList>
    </citation>
    <scope>NUCLEOTIDE SEQUENCE</scope>
    <source>
        <strain evidence="1">KEN8</strain>
        <tissue evidence="1">Leaf</tissue>
    </source>
</reference>
<comment type="caution">
    <text evidence="1">The sequence shown here is derived from an EMBL/GenBank/DDBJ whole genome shotgun (WGS) entry which is preliminary data.</text>
</comment>
<gene>
    <name evidence="1" type="ORF">Scaly_2671800</name>
</gene>
<proteinExistence type="predicted"/>
<evidence type="ECO:0000313" key="1">
    <source>
        <dbReference type="EMBL" id="KAL0290399.1"/>
    </source>
</evidence>
<reference evidence="1" key="2">
    <citation type="journal article" date="2024" name="Plant">
        <title>Genomic evolution and insights into agronomic trait innovations of Sesamum species.</title>
        <authorList>
            <person name="Miao H."/>
            <person name="Wang L."/>
            <person name="Qu L."/>
            <person name="Liu H."/>
            <person name="Sun Y."/>
            <person name="Le M."/>
            <person name="Wang Q."/>
            <person name="Wei S."/>
            <person name="Zheng Y."/>
            <person name="Lin W."/>
            <person name="Duan Y."/>
            <person name="Cao H."/>
            <person name="Xiong S."/>
            <person name="Wang X."/>
            <person name="Wei L."/>
            <person name="Li C."/>
            <person name="Ma Q."/>
            <person name="Ju M."/>
            <person name="Zhao R."/>
            <person name="Li G."/>
            <person name="Mu C."/>
            <person name="Tian Q."/>
            <person name="Mei H."/>
            <person name="Zhang T."/>
            <person name="Gao T."/>
            <person name="Zhang H."/>
        </authorList>
    </citation>
    <scope>NUCLEOTIDE SEQUENCE</scope>
    <source>
        <strain evidence="1">KEN8</strain>
    </source>
</reference>
<protein>
    <submittedName>
        <fullName evidence="1">Uncharacterized protein</fullName>
    </submittedName>
</protein>
<dbReference type="AlphaFoldDB" id="A0AAW2J6T5"/>
<accession>A0AAW2J6T5</accession>
<dbReference type="EMBL" id="JACGWM010001646">
    <property type="protein sequence ID" value="KAL0290399.1"/>
    <property type="molecule type" value="Genomic_DNA"/>
</dbReference>
<organism evidence="1">
    <name type="scientific">Sesamum calycinum</name>
    <dbReference type="NCBI Taxonomy" id="2727403"/>
    <lineage>
        <taxon>Eukaryota</taxon>
        <taxon>Viridiplantae</taxon>
        <taxon>Streptophyta</taxon>
        <taxon>Embryophyta</taxon>
        <taxon>Tracheophyta</taxon>
        <taxon>Spermatophyta</taxon>
        <taxon>Magnoliopsida</taxon>
        <taxon>eudicotyledons</taxon>
        <taxon>Gunneridae</taxon>
        <taxon>Pentapetalae</taxon>
        <taxon>asterids</taxon>
        <taxon>lamiids</taxon>
        <taxon>Lamiales</taxon>
        <taxon>Pedaliaceae</taxon>
        <taxon>Sesamum</taxon>
    </lineage>
</organism>